<evidence type="ECO:0000256" key="1">
    <source>
        <dbReference type="ARBA" id="ARBA00000085"/>
    </source>
</evidence>
<dbReference type="EMBL" id="CP025958">
    <property type="protein sequence ID" value="AWM39084.1"/>
    <property type="molecule type" value="Genomic_DNA"/>
</dbReference>
<reference evidence="20 21" key="1">
    <citation type="submission" date="2018-01" db="EMBL/GenBank/DDBJ databases">
        <title>G. obscuriglobus.</title>
        <authorList>
            <person name="Franke J."/>
            <person name="Blomberg W."/>
            <person name="Selmecki A."/>
        </authorList>
    </citation>
    <scope>NUCLEOTIDE SEQUENCE [LARGE SCALE GENOMIC DNA]</scope>
    <source>
        <strain evidence="20 21">DSM 5831</strain>
    </source>
</reference>
<evidence type="ECO:0000313" key="20">
    <source>
        <dbReference type="EMBL" id="AWM39084.1"/>
    </source>
</evidence>
<evidence type="ECO:0000256" key="5">
    <source>
        <dbReference type="ARBA" id="ARBA00017322"/>
    </source>
</evidence>
<evidence type="ECO:0000256" key="15">
    <source>
        <dbReference type="ARBA" id="ARBA00023014"/>
    </source>
</evidence>
<keyword evidence="12" id="KW-0067">ATP-binding</keyword>
<protein>
    <recommendedName>
        <fullName evidence="5">Oxygen sensor histidine kinase NreB</fullName>
        <ecNumber evidence="4">2.7.13.3</ecNumber>
    </recommendedName>
    <alternativeName>
        <fullName evidence="17">Nitrogen regulation protein B</fullName>
    </alternativeName>
</protein>
<dbReference type="Proteomes" id="UP000245802">
    <property type="component" value="Chromosome"/>
</dbReference>
<feature type="domain" description="Response regulatory" evidence="19">
    <location>
        <begin position="15"/>
        <end position="129"/>
    </location>
</feature>
<accession>A0A2Z3HBQ6</accession>
<gene>
    <name evidence="20" type="ORF">C1280_20245</name>
</gene>
<evidence type="ECO:0000256" key="17">
    <source>
        <dbReference type="ARBA" id="ARBA00030800"/>
    </source>
</evidence>
<comment type="function">
    <text evidence="16">Member of the two-component regulatory system NreB/NreC involved in the control of dissimilatory nitrate/nitrite reduction in response to oxygen. NreB functions as a direct oxygen sensor histidine kinase which is autophosphorylated, in the absence of oxygen, probably at the conserved histidine residue, and transfers its phosphate group probably to a conserved aspartate residue of NreC. NreB/NreC activates the expression of the nitrate (narGHJI) and nitrite (nir) reductase operons, as well as the putative nitrate transporter gene narT.</text>
</comment>
<keyword evidence="6" id="KW-0479">Metal-binding</keyword>
<keyword evidence="14" id="KW-0902">Two-component regulatory system</keyword>
<dbReference type="CDD" id="cd00156">
    <property type="entry name" value="REC"/>
    <property type="match status" value="1"/>
</dbReference>
<dbReference type="InterPro" id="IPR035965">
    <property type="entry name" value="PAS-like_dom_sf"/>
</dbReference>
<dbReference type="KEGG" id="gog:C1280_20245"/>
<evidence type="ECO:0000259" key="19">
    <source>
        <dbReference type="PROSITE" id="PS50110"/>
    </source>
</evidence>
<dbReference type="Gene3D" id="1.20.5.1930">
    <property type="match status" value="1"/>
</dbReference>
<keyword evidence="6" id="KW-0004">4Fe-4S</keyword>
<dbReference type="SMART" id="SM00448">
    <property type="entry name" value="REC"/>
    <property type="match status" value="1"/>
</dbReference>
<dbReference type="InterPro" id="IPR011712">
    <property type="entry name" value="Sig_transdc_His_kin_sub3_dim/P"/>
</dbReference>
<dbReference type="InterPro" id="IPR013656">
    <property type="entry name" value="PAS_4"/>
</dbReference>
<comment type="catalytic activity">
    <reaction evidence="1">
        <text>ATP + protein L-histidine = ADP + protein N-phospho-L-histidine.</text>
        <dbReference type="EC" id="2.7.13.3"/>
    </reaction>
</comment>
<dbReference type="RefSeq" id="WP_010037062.1">
    <property type="nucleotide sequence ID" value="NZ_CP025958.1"/>
</dbReference>
<keyword evidence="9" id="KW-0808">Transferase</keyword>
<evidence type="ECO:0000256" key="2">
    <source>
        <dbReference type="ARBA" id="ARBA00001966"/>
    </source>
</evidence>
<dbReference type="InterPro" id="IPR000014">
    <property type="entry name" value="PAS"/>
</dbReference>
<dbReference type="OrthoDB" id="290376at2"/>
<dbReference type="Gene3D" id="3.30.565.10">
    <property type="entry name" value="Histidine kinase-like ATPase, C-terminal domain"/>
    <property type="match status" value="1"/>
</dbReference>
<dbReference type="GO" id="GO:0000155">
    <property type="term" value="F:phosphorelay sensor kinase activity"/>
    <property type="evidence" value="ECO:0007669"/>
    <property type="project" value="InterPro"/>
</dbReference>
<dbReference type="Pfam" id="PF02518">
    <property type="entry name" value="HATPase_c"/>
    <property type="match status" value="1"/>
</dbReference>
<keyword evidence="7" id="KW-0963">Cytoplasm</keyword>
<dbReference type="EC" id="2.7.13.3" evidence="4"/>
<keyword evidence="13" id="KW-0408">Iron</keyword>
<dbReference type="SUPFAM" id="SSF52172">
    <property type="entry name" value="CheY-like"/>
    <property type="match status" value="1"/>
</dbReference>
<dbReference type="SUPFAM" id="SSF55874">
    <property type="entry name" value="ATPase domain of HSP90 chaperone/DNA topoisomerase II/histidine kinase"/>
    <property type="match status" value="1"/>
</dbReference>
<dbReference type="GO" id="GO:0051539">
    <property type="term" value="F:4 iron, 4 sulfur cluster binding"/>
    <property type="evidence" value="ECO:0007669"/>
    <property type="project" value="UniProtKB-KW"/>
</dbReference>
<dbReference type="InterPro" id="IPR050482">
    <property type="entry name" value="Sensor_HK_TwoCompSys"/>
</dbReference>
<dbReference type="InterPro" id="IPR004358">
    <property type="entry name" value="Sig_transdc_His_kin-like_C"/>
</dbReference>
<evidence type="ECO:0000256" key="7">
    <source>
        <dbReference type="ARBA" id="ARBA00022490"/>
    </source>
</evidence>
<evidence type="ECO:0000256" key="9">
    <source>
        <dbReference type="ARBA" id="ARBA00022679"/>
    </source>
</evidence>
<organism evidence="20 21">
    <name type="scientific">Gemmata obscuriglobus</name>
    <dbReference type="NCBI Taxonomy" id="114"/>
    <lineage>
        <taxon>Bacteria</taxon>
        <taxon>Pseudomonadati</taxon>
        <taxon>Planctomycetota</taxon>
        <taxon>Planctomycetia</taxon>
        <taxon>Gemmatales</taxon>
        <taxon>Gemmataceae</taxon>
        <taxon>Gemmata</taxon>
    </lineage>
</organism>
<dbReference type="InterPro" id="IPR003594">
    <property type="entry name" value="HATPase_dom"/>
</dbReference>
<evidence type="ECO:0000256" key="13">
    <source>
        <dbReference type="ARBA" id="ARBA00023004"/>
    </source>
</evidence>
<dbReference type="SMART" id="SM00387">
    <property type="entry name" value="HATPase_c"/>
    <property type="match status" value="1"/>
</dbReference>
<feature type="modified residue" description="4-aspartylphosphate" evidence="18">
    <location>
        <position position="64"/>
    </location>
</feature>
<evidence type="ECO:0000256" key="4">
    <source>
        <dbReference type="ARBA" id="ARBA00012438"/>
    </source>
</evidence>
<dbReference type="AlphaFoldDB" id="A0A2Z3HBQ6"/>
<dbReference type="Gene3D" id="3.30.450.20">
    <property type="entry name" value="PAS domain"/>
    <property type="match status" value="1"/>
</dbReference>
<evidence type="ECO:0000256" key="3">
    <source>
        <dbReference type="ARBA" id="ARBA00004496"/>
    </source>
</evidence>
<dbReference type="Pfam" id="PF00072">
    <property type="entry name" value="Response_reg"/>
    <property type="match status" value="1"/>
</dbReference>
<dbReference type="Gene3D" id="3.40.50.2300">
    <property type="match status" value="1"/>
</dbReference>
<evidence type="ECO:0000256" key="11">
    <source>
        <dbReference type="ARBA" id="ARBA00022777"/>
    </source>
</evidence>
<sequence>MPDPPPVSSGSPVGRILTVDDEEGICRLVAKVLRPLGHTVDAVASVGAALARLAHDTYDVALIDLNMPGRTGLDLIAAIVADENPVLPILLTGTTDVGAAVAGMKSGAFDYLPKPVDPGALVWAVTRALQAARARVRERALEKIASEWAATFDACPDALLVLDAAGTVLKANRAAGRAAGDGPGGLVGRNVTDVFPGGLGVGIRARQQDGSAAPLRGHDPARDLHLLATVDPVRPGAWIAVVRDVTELARGAEERKQLLRRVLSAQEDERRRIARELHDGIGQSLVSLTVGMAGLDGDERVARLRRVAADALDEIRRLAHGLRPAVLDDLGLVPALERLTEVFTRVHGVRAELLVPDGAVPRLPAEIESALYRIVQEALANVAKHARARTVDVVLETGPGWARASVTDDGIGFVPGPGGGIGLTGIKERAAVLGGACRIDSTVGRGTALDVRLPLPE</sequence>
<dbReference type="Pfam" id="PF08448">
    <property type="entry name" value="PAS_4"/>
    <property type="match status" value="1"/>
</dbReference>
<proteinExistence type="predicted"/>
<evidence type="ECO:0000256" key="6">
    <source>
        <dbReference type="ARBA" id="ARBA00022485"/>
    </source>
</evidence>
<evidence type="ECO:0000256" key="14">
    <source>
        <dbReference type="ARBA" id="ARBA00023012"/>
    </source>
</evidence>
<keyword evidence="8 18" id="KW-0597">Phosphoprotein</keyword>
<dbReference type="PANTHER" id="PTHR24421:SF10">
    <property type="entry name" value="NITRATE_NITRITE SENSOR PROTEIN NARQ"/>
    <property type="match status" value="1"/>
</dbReference>
<keyword evidence="10" id="KW-0547">Nucleotide-binding</keyword>
<dbReference type="PROSITE" id="PS50110">
    <property type="entry name" value="RESPONSE_REGULATORY"/>
    <property type="match status" value="1"/>
</dbReference>
<comment type="cofactor">
    <cofactor evidence="2">
        <name>[4Fe-4S] cluster</name>
        <dbReference type="ChEBI" id="CHEBI:49883"/>
    </cofactor>
</comment>
<keyword evidence="15" id="KW-0411">Iron-sulfur</keyword>
<evidence type="ECO:0000256" key="18">
    <source>
        <dbReference type="PROSITE-ProRule" id="PRU00169"/>
    </source>
</evidence>
<keyword evidence="21" id="KW-1185">Reference proteome</keyword>
<evidence type="ECO:0000256" key="12">
    <source>
        <dbReference type="ARBA" id="ARBA00022840"/>
    </source>
</evidence>
<evidence type="ECO:0000313" key="21">
    <source>
        <dbReference type="Proteomes" id="UP000245802"/>
    </source>
</evidence>
<dbReference type="GO" id="GO:0016020">
    <property type="term" value="C:membrane"/>
    <property type="evidence" value="ECO:0007669"/>
    <property type="project" value="InterPro"/>
</dbReference>
<name>A0A2Z3HBQ6_9BACT</name>
<dbReference type="GO" id="GO:0005737">
    <property type="term" value="C:cytoplasm"/>
    <property type="evidence" value="ECO:0007669"/>
    <property type="project" value="UniProtKB-SubCell"/>
</dbReference>
<dbReference type="PRINTS" id="PR00344">
    <property type="entry name" value="BCTRLSENSOR"/>
</dbReference>
<evidence type="ECO:0000256" key="10">
    <source>
        <dbReference type="ARBA" id="ARBA00022741"/>
    </source>
</evidence>
<evidence type="ECO:0000256" key="16">
    <source>
        <dbReference type="ARBA" id="ARBA00024827"/>
    </source>
</evidence>
<dbReference type="PANTHER" id="PTHR24421">
    <property type="entry name" value="NITRATE/NITRITE SENSOR PROTEIN NARX-RELATED"/>
    <property type="match status" value="1"/>
</dbReference>
<dbReference type="SMART" id="SM00091">
    <property type="entry name" value="PAS"/>
    <property type="match status" value="1"/>
</dbReference>
<dbReference type="GO" id="GO:0046983">
    <property type="term" value="F:protein dimerization activity"/>
    <property type="evidence" value="ECO:0007669"/>
    <property type="project" value="InterPro"/>
</dbReference>
<evidence type="ECO:0000256" key="8">
    <source>
        <dbReference type="ARBA" id="ARBA00022553"/>
    </source>
</evidence>
<dbReference type="SUPFAM" id="SSF55785">
    <property type="entry name" value="PYP-like sensor domain (PAS domain)"/>
    <property type="match status" value="1"/>
</dbReference>
<dbReference type="GO" id="GO:0005524">
    <property type="term" value="F:ATP binding"/>
    <property type="evidence" value="ECO:0007669"/>
    <property type="project" value="UniProtKB-KW"/>
</dbReference>
<dbReference type="InterPro" id="IPR011006">
    <property type="entry name" value="CheY-like_superfamily"/>
</dbReference>
<dbReference type="CDD" id="cd16917">
    <property type="entry name" value="HATPase_UhpB-NarQ-NarX-like"/>
    <property type="match status" value="1"/>
</dbReference>
<keyword evidence="11" id="KW-0418">Kinase</keyword>
<dbReference type="InterPro" id="IPR036890">
    <property type="entry name" value="HATPase_C_sf"/>
</dbReference>
<dbReference type="InterPro" id="IPR001789">
    <property type="entry name" value="Sig_transdc_resp-reg_receiver"/>
</dbReference>
<comment type="subcellular location">
    <subcellularLocation>
        <location evidence="3">Cytoplasm</location>
    </subcellularLocation>
</comment>
<dbReference type="Pfam" id="PF07730">
    <property type="entry name" value="HisKA_3"/>
    <property type="match status" value="1"/>
</dbReference>